<comment type="caution">
    <text evidence="8">The sequence shown here is derived from an EMBL/GenBank/DDBJ whole genome shotgun (WGS) entry which is preliminary data.</text>
</comment>
<keyword evidence="5 7" id="KW-1133">Transmembrane helix</keyword>
<evidence type="ECO:0000256" key="3">
    <source>
        <dbReference type="ARBA" id="ARBA00022475"/>
    </source>
</evidence>
<gene>
    <name evidence="8" type="ORF">FR698_09340</name>
</gene>
<dbReference type="InParanoid" id="A0A5C7EK07"/>
<comment type="subcellular location">
    <subcellularLocation>
        <location evidence="1">Cell membrane</location>
        <topology evidence="1">Multi-pass membrane protein</topology>
    </subcellularLocation>
</comment>
<dbReference type="Pfam" id="PF01891">
    <property type="entry name" value="CbiM"/>
    <property type="match status" value="1"/>
</dbReference>
<feature type="transmembrane region" description="Helical" evidence="7">
    <location>
        <begin position="168"/>
        <end position="193"/>
    </location>
</feature>
<feature type="transmembrane region" description="Helical" evidence="7">
    <location>
        <begin position="101"/>
        <end position="122"/>
    </location>
</feature>
<evidence type="ECO:0000313" key="8">
    <source>
        <dbReference type="EMBL" id="TXF11767.1"/>
    </source>
</evidence>
<dbReference type="GO" id="GO:0005886">
    <property type="term" value="C:plasma membrane"/>
    <property type="evidence" value="ECO:0007669"/>
    <property type="project" value="UniProtKB-SubCell"/>
</dbReference>
<keyword evidence="4 7" id="KW-0812">Transmembrane</keyword>
<evidence type="ECO:0000256" key="2">
    <source>
        <dbReference type="ARBA" id="ARBA00022448"/>
    </source>
</evidence>
<sequence>MHIEPGFIAQTKVMLANISAIGVLGCYAKDLLRRPADVVRTLLAAVFFSLFMQSFHVNVGPSELHFVGAMAMYLTLGFLPTLFGFALGLLLQGLLFDPMDLPHLAVNSLSLILPLIAVHYALGRRLRDAAKGRRVGWRTIFKLDAMYYSGVTAMVGFWLLVSDVAMPFSAWAAFAASYFTIVVLEPLFTYAVVRLLKRYEDTPLVDTCFAVKSLKLAR</sequence>
<keyword evidence="6 7" id="KW-0472">Membrane</keyword>
<evidence type="ECO:0000256" key="5">
    <source>
        <dbReference type="ARBA" id="ARBA00022989"/>
    </source>
</evidence>
<dbReference type="InterPro" id="IPR002751">
    <property type="entry name" value="CbiM/NikMN"/>
</dbReference>
<evidence type="ECO:0000256" key="7">
    <source>
        <dbReference type="SAM" id="Phobius"/>
    </source>
</evidence>
<dbReference type="Proteomes" id="UP000321201">
    <property type="component" value="Unassembled WGS sequence"/>
</dbReference>
<feature type="transmembrane region" description="Helical" evidence="7">
    <location>
        <begin position="71"/>
        <end position="95"/>
    </location>
</feature>
<dbReference type="RefSeq" id="WP_147799929.1">
    <property type="nucleotide sequence ID" value="NZ_VPFL01000011.1"/>
</dbReference>
<proteinExistence type="predicted"/>
<keyword evidence="9" id="KW-1185">Reference proteome</keyword>
<evidence type="ECO:0000256" key="1">
    <source>
        <dbReference type="ARBA" id="ARBA00004651"/>
    </source>
</evidence>
<dbReference type="Gene3D" id="1.10.1760.20">
    <property type="match status" value="1"/>
</dbReference>
<keyword evidence="2" id="KW-0813">Transport</keyword>
<evidence type="ECO:0000256" key="4">
    <source>
        <dbReference type="ARBA" id="ARBA00022692"/>
    </source>
</evidence>
<evidence type="ECO:0000313" key="9">
    <source>
        <dbReference type="Proteomes" id="UP000321201"/>
    </source>
</evidence>
<protein>
    <submittedName>
        <fullName evidence="8">Energy-coupling factor ABC transporter permease</fullName>
    </submittedName>
</protein>
<feature type="transmembrane region" description="Helical" evidence="7">
    <location>
        <begin position="38"/>
        <end position="59"/>
    </location>
</feature>
<dbReference type="GO" id="GO:0000041">
    <property type="term" value="P:transition metal ion transport"/>
    <property type="evidence" value="ECO:0007669"/>
    <property type="project" value="InterPro"/>
</dbReference>
<dbReference type="AlphaFoldDB" id="A0A5C7EK07"/>
<feature type="transmembrane region" description="Helical" evidence="7">
    <location>
        <begin position="143"/>
        <end position="162"/>
    </location>
</feature>
<reference evidence="8 9" key="1">
    <citation type="submission" date="2019-08" db="EMBL/GenBank/DDBJ databases">
        <title>Pelomicrobium methylotrophicum gen. nov., sp. nov. a moderately thermophilic, facultatively anaerobic, lithoautotrophic and methylotrophic bacterium isolated from a terrestrial mud volcano.</title>
        <authorList>
            <person name="Slobodkina G.B."/>
            <person name="Merkel A.Y."/>
            <person name="Slobodkin A.I."/>
        </authorList>
    </citation>
    <scope>NUCLEOTIDE SEQUENCE [LARGE SCALE GENOMIC DNA]</scope>
    <source>
        <strain evidence="8 9">SM250</strain>
    </source>
</reference>
<name>A0A5C7EK07_9PROT</name>
<organism evidence="8 9">
    <name type="scientific">Pelomicrobium methylotrophicum</name>
    <dbReference type="NCBI Taxonomy" id="2602750"/>
    <lineage>
        <taxon>Bacteria</taxon>
        <taxon>Pseudomonadati</taxon>
        <taxon>Pseudomonadota</taxon>
        <taxon>Hydrogenophilia</taxon>
        <taxon>Hydrogenophilia incertae sedis</taxon>
        <taxon>Pelomicrobium</taxon>
    </lineage>
</organism>
<dbReference type="OrthoDB" id="4710659at2"/>
<accession>A0A5C7EK07</accession>
<dbReference type="EMBL" id="VPFL01000011">
    <property type="protein sequence ID" value="TXF11767.1"/>
    <property type="molecule type" value="Genomic_DNA"/>
</dbReference>
<evidence type="ECO:0000256" key="6">
    <source>
        <dbReference type="ARBA" id="ARBA00023136"/>
    </source>
</evidence>
<keyword evidence="3" id="KW-1003">Cell membrane</keyword>